<evidence type="ECO:0000313" key="2">
    <source>
        <dbReference type="EMBL" id="ABB39478.1"/>
    </source>
</evidence>
<evidence type="ECO:0000259" key="1">
    <source>
        <dbReference type="Pfam" id="PF02922"/>
    </source>
</evidence>
<sequence>MSLSKQFLKTKPRCRVRFRLPAEAVSGVQHVTVVGDFNGWDETSTPMKRLKDGSFTVEVGLETGRQYQFRYLADGSRWLNDDAADAYVWCEFARAENSVVEL</sequence>
<dbReference type="InterPro" id="IPR004193">
    <property type="entry name" value="Glyco_hydro_13_N"/>
</dbReference>
<dbReference type="GO" id="GO:0005975">
    <property type="term" value="P:carbohydrate metabolic process"/>
    <property type="evidence" value="ECO:0007669"/>
    <property type="project" value="InterPro"/>
</dbReference>
<dbReference type="CDD" id="cd07184">
    <property type="entry name" value="E_set_Isoamylase_like_N"/>
    <property type="match status" value="1"/>
</dbReference>
<dbReference type="InterPro" id="IPR014756">
    <property type="entry name" value="Ig_E-set"/>
</dbReference>
<dbReference type="SUPFAM" id="SSF81296">
    <property type="entry name" value="E set domains"/>
    <property type="match status" value="1"/>
</dbReference>
<reference evidence="2 3" key="1">
    <citation type="journal article" date="2011" name="J. Bacteriol.">
        <title>Complete genome sequence and updated annotation of Desulfovibrio alaskensis G20.</title>
        <authorList>
            <person name="Hauser L.J."/>
            <person name="Land M.L."/>
            <person name="Brown S.D."/>
            <person name="Larimer F."/>
            <person name="Keller K.L."/>
            <person name="Rapp-Giles B.J."/>
            <person name="Price M.N."/>
            <person name="Lin M."/>
            <person name="Bruce D.C."/>
            <person name="Detter J.C."/>
            <person name="Tapia R."/>
            <person name="Han C.S."/>
            <person name="Goodwin L.A."/>
            <person name="Cheng J.F."/>
            <person name="Pitluck S."/>
            <person name="Copeland A."/>
            <person name="Lucas S."/>
            <person name="Nolan M."/>
            <person name="Lapidus A.L."/>
            <person name="Palumbo A.V."/>
            <person name="Wall J.D."/>
        </authorList>
    </citation>
    <scope>NUCLEOTIDE SEQUENCE [LARGE SCALE GENOMIC DNA]</scope>
    <source>
        <strain evidence="3">ATCC BAA 1058 / DSM 17464 / G20</strain>
    </source>
</reference>
<dbReference type="InterPro" id="IPR013783">
    <property type="entry name" value="Ig-like_fold"/>
</dbReference>
<organism evidence="2 3">
    <name type="scientific">Oleidesulfovibrio alaskensis (strain ATCC BAA-1058 / DSM 17464 / G20)</name>
    <name type="common">Desulfovibrio alaskensis</name>
    <dbReference type="NCBI Taxonomy" id="207559"/>
    <lineage>
        <taxon>Bacteria</taxon>
        <taxon>Pseudomonadati</taxon>
        <taxon>Thermodesulfobacteriota</taxon>
        <taxon>Desulfovibrionia</taxon>
        <taxon>Desulfovibrionales</taxon>
        <taxon>Desulfovibrionaceae</taxon>
        <taxon>Oleidesulfovibrio</taxon>
    </lineage>
</organism>
<keyword evidence="3" id="KW-1185">Reference proteome</keyword>
<dbReference type="CAZy" id="CBM48">
    <property type="family name" value="Carbohydrate-Binding Module Family 48"/>
</dbReference>
<dbReference type="AlphaFoldDB" id="Q30XW8"/>
<dbReference type="EMBL" id="CP000112">
    <property type="protein sequence ID" value="ABB39478.1"/>
    <property type="molecule type" value="Genomic_DNA"/>
</dbReference>
<dbReference type="Proteomes" id="UP000002710">
    <property type="component" value="Chromosome"/>
</dbReference>
<dbReference type="HOGENOM" id="CLU_158008_1_0_7"/>
<evidence type="ECO:0000313" key="3">
    <source>
        <dbReference type="Proteomes" id="UP000002710"/>
    </source>
</evidence>
<feature type="domain" description="Glycoside hydrolase family 13 N-terminal" evidence="1">
    <location>
        <begin position="29"/>
        <end position="75"/>
    </location>
</feature>
<dbReference type="KEGG" id="dde:Dde_2682"/>
<protein>
    <submittedName>
        <fullName evidence="2">Glycoside hydrolase family 13 domain protein</fullName>
    </submittedName>
</protein>
<dbReference type="eggNOG" id="COG0296">
    <property type="taxonomic scope" value="Bacteria"/>
</dbReference>
<dbReference type="GO" id="GO:0004553">
    <property type="term" value="F:hydrolase activity, hydrolyzing O-glycosyl compounds"/>
    <property type="evidence" value="ECO:0007669"/>
    <property type="project" value="InterPro"/>
</dbReference>
<keyword evidence="2" id="KW-0378">Hydrolase</keyword>
<name>Q30XW8_OLEA2</name>
<proteinExistence type="predicted"/>
<dbReference type="RefSeq" id="WP_011368509.1">
    <property type="nucleotide sequence ID" value="NC_007519.1"/>
</dbReference>
<dbReference type="Pfam" id="PF02922">
    <property type="entry name" value="CBM_48"/>
    <property type="match status" value="1"/>
</dbReference>
<gene>
    <name evidence="2" type="ordered locus">Dde_2682</name>
</gene>
<accession>Q30XW8</accession>
<dbReference type="Gene3D" id="2.60.40.10">
    <property type="entry name" value="Immunoglobulins"/>
    <property type="match status" value="1"/>
</dbReference>
<dbReference type="STRING" id="207559.Dde_2682"/>